<dbReference type="PROSITE" id="PS51880">
    <property type="entry name" value="TGS"/>
    <property type="match status" value="1"/>
</dbReference>
<evidence type="ECO:0000256" key="4">
    <source>
        <dbReference type="ARBA" id="ARBA00022840"/>
    </source>
</evidence>
<organism evidence="9 10">
    <name type="scientific">Coccomyxa subellipsoidea (strain C-169)</name>
    <name type="common">Green microalga</name>
    <dbReference type="NCBI Taxonomy" id="574566"/>
    <lineage>
        <taxon>Eukaryota</taxon>
        <taxon>Viridiplantae</taxon>
        <taxon>Chlorophyta</taxon>
        <taxon>core chlorophytes</taxon>
        <taxon>Trebouxiophyceae</taxon>
        <taxon>Trebouxiophyceae incertae sedis</taxon>
        <taxon>Coccomyxaceae</taxon>
        <taxon>Coccomyxa</taxon>
        <taxon>Coccomyxa subellipsoidea</taxon>
    </lineage>
</organism>
<dbReference type="GO" id="GO:0005525">
    <property type="term" value="F:GTP binding"/>
    <property type="evidence" value="ECO:0007669"/>
    <property type="project" value="InterPro"/>
</dbReference>
<dbReference type="InterPro" id="IPR023192">
    <property type="entry name" value="TGS-like_dom_sf"/>
</dbReference>
<dbReference type="GO" id="GO:0043023">
    <property type="term" value="F:ribosomal large subunit binding"/>
    <property type="evidence" value="ECO:0007669"/>
    <property type="project" value="UniProtKB-UniRule"/>
</dbReference>
<dbReference type="GeneID" id="17043902"/>
<keyword evidence="3 5" id="KW-0547">Nucleotide-binding</keyword>
<dbReference type="InterPro" id="IPR041706">
    <property type="entry name" value="YchF_N"/>
</dbReference>
<comment type="caution">
    <text evidence="9">The sequence shown here is derived from an EMBL/GenBank/DDBJ whole genome shotgun (WGS) entry which is preliminary data.</text>
</comment>
<protein>
    <recommendedName>
        <fullName evidence="5">Obg-like ATPase 1</fullName>
    </recommendedName>
</protein>
<dbReference type="InterPro" id="IPR006073">
    <property type="entry name" value="GTP-bd"/>
</dbReference>
<keyword evidence="4 5" id="KW-0067">ATP-binding</keyword>
<comment type="subunit">
    <text evidence="5">Monomer.</text>
</comment>
<comment type="cofactor">
    <cofactor evidence="1">
        <name>Mg(2+)</name>
        <dbReference type="ChEBI" id="CHEBI:18420"/>
    </cofactor>
</comment>
<comment type="similarity">
    <text evidence="5">Belongs to the TRAFAC class OBG-HflX-like GTPase superfamily. OBG GTPase family. YchF/OLA1 subfamily.</text>
</comment>
<evidence type="ECO:0000256" key="1">
    <source>
        <dbReference type="ARBA" id="ARBA00001946"/>
    </source>
</evidence>
<dbReference type="InterPro" id="IPR004095">
    <property type="entry name" value="TGS"/>
</dbReference>
<comment type="subcellular location">
    <subcellularLocation>
        <location evidence="5">Cytoplasm</location>
    </subcellularLocation>
</comment>
<evidence type="ECO:0000313" key="10">
    <source>
        <dbReference type="Proteomes" id="UP000007264"/>
    </source>
</evidence>
<dbReference type="GO" id="GO:0005737">
    <property type="term" value="C:cytoplasm"/>
    <property type="evidence" value="ECO:0007669"/>
    <property type="project" value="UniProtKB-SubCell"/>
</dbReference>
<accession>I0Z5H9</accession>
<dbReference type="GO" id="GO:0046872">
    <property type="term" value="F:metal ion binding"/>
    <property type="evidence" value="ECO:0007669"/>
    <property type="project" value="UniProtKB-KW"/>
</dbReference>
<gene>
    <name evidence="9" type="ORF">COCSUDRAFT_52611</name>
</gene>
<dbReference type="Pfam" id="PF06071">
    <property type="entry name" value="YchF-GTPase_C"/>
    <property type="match status" value="1"/>
</dbReference>
<dbReference type="Proteomes" id="UP000007264">
    <property type="component" value="Unassembled WGS sequence"/>
</dbReference>
<dbReference type="RefSeq" id="XP_005650442.1">
    <property type="nucleotide sequence ID" value="XM_005650385.1"/>
</dbReference>
<dbReference type="CDD" id="cd04867">
    <property type="entry name" value="TGS_YchF_OLA1"/>
    <property type="match status" value="1"/>
</dbReference>
<dbReference type="PIRSF" id="PIRSF006641">
    <property type="entry name" value="CHP00092"/>
    <property type="match status" value="1"/>
</dbReference>
<evidence type="ECO:0000256" key="5">
    <source>
        <dbReference type="HAMAP-Rule" id="MF_03167"/>
    </source>
</evidence>
<proteinExistence type="inferred from homology"/>
<dbReference type="FunFam" id="3.10.20.30:FF:000001">
    <property type="entry name" value="Ribosome-binding ATPase YchF"/>
    <property type="match status" value="1"/>
</dbReference>
<reference evidence="9 10" key="1">
    <citation type="journal article" date="2012" name="Genome Biol.">
        <title>The genome of the polar eukaryotic microalga coccomyxa subellipsoidea reveals traits of cold adaptation.</title>
        <authorList>
            <person name="Blanc G."/>
            <person name="Agarkova I."/>
            <person name="Grimwood J."/>
            <person name="Kuo A."/>
            <person name="Brueggeman A."/>
            <person name="Dunigan D."/>
            <person name="Gurnon J."/>
            <person name="Ladunga I."/>
            <person name="Lindquist E."/>
            <person name="Lucas S."/>
            <person name="Pangilinan J."/>
            <person name="Proschold T."/>
            <person name="Salamov A."/>
            <person name="Schmutz J."/>
            <person name="Weeks D."/>
            <person name="Yamada T."/>
            <person name="Claverie J.M."/>
            <person name="Grigoriev I."/>
            <person name="Van Etten J."/>
            <person name="Lomsadze A."/>
            <person name="Borodovsky M."/>
        </authorList>
    </citation>
    <scope>NUCLEOTIDE SEQUENCE [LARGE SCALE GENOMIC DNA]</scope>
    <source>
        <strain evidence="9 10">C-169</strain>
    </source>
</reference>
<name>I0Z5H9_COCSC</name>
<keyword evidence="10" id="KW-1185">Reference proteome</keyword>
<evidence type="ECO:0000259" key="7">
    <source>
        <dbReference type="PROSITE" id="PS51710"/>
    </source>
</evidence>
<dbReference type="eggNOG" id="KOG1491">
    <property type="taxonomic scope" value="Eukaryota"/>
</dbReference>
<dbReference type="InterPro" id="IPR031167">
    <property type="entry name" value="G_OBG"/>
</dbReference>
<keyword evidence="5" id="KW-0963">Cytoplasm</keyword>
<dbReference type="InterPro" id="IPR004396">
    <property type="entry name" value="ATPase_YchF/OLA1"/>
</dbReference>
<feature type="binding site" evidence="5">
    <location>
        <begin position="12"/>
        <end position="17"/>
    </location>
    <ligand>
        <name>ATP</name>
        <dbReference type="ChEBI" id="CHEBI:30616"/>
    </ligand>
</feature>
<keyword evidence="6" id="KW-0175">Coiled coil</keyword>
<dbReference type="NCBIfam" id="TIGR00092">
    <property type="entry name" value="redox-regulated ATPase YchF"/>
    <property type="match status" value="1"/>
</dbReference>
<evidence type="ECO:0000259" key="8">
    <source>
        <dbReference type="PROSITE" id="PS51880"/>
    </source>
</evidence>
<dbReference type="FunFam" id="1.10.150.300:FF:000001">
    <property type="entry name" value="Ribosome-binding ATPase YchF"/>
    <property type="match status" value="1"/>
</dbReference>
<dbReference type="InterPro" id="IPR027417">
    <property type="entry name" value="P-loop_NTPase"/>
</dbReference>
<dbReference type="PANTHER" id="PTHR23305">
    <property type="entry name" value="OBG GTPASE FAMILY"/>
    <property type="match status" value="1"/>
</dbReference>
<feature type="binding site" evidence="5">
    <location>
        <position position="212"/>
    </location>
    <ligand>
        <name>ATP</name>
        <dbReference type="ChEBI" id="CHEBI:30616"/>
    </ligand>
</feature>
<dbReference type="HAMAP" id="MF_00944">
    <property type="entry name" value="YchF_OLA1_ATPase"/>
    <property type="match status" value="1"/>
</dbReference>
<sequence length="371" mass="40078">MSLKTGIVGLPNVGKSTLFNAICENGKAQAANFPFCTIEPNVGIVAVPDSRLETLSNISKSKAIVPTSVEFVDIAGLVKGASKGEGLGNQFLANIRECDALAQVVRCFEDENVIHVAGKVDPVEDTDVINFELALADITQIEKRLQRLEKGRAKTKEEIASNEVEKAALSRIVEALDQNIPARAVQLTADESVLVRGLQLLTMKPMIYAANVNESDLADQGSSNTFVQALRKKAAQENCDVIIVSAQVEAELRELDPVEAAEYLESLGASEGGLASLIRTAYRQLGLLTYFTTGVQETRAWTIRKGMTAPEAAGVIHSDFERGFIKAETVGYDDLVSAGSLGQAKENGRLRLEGKEYLVNEGDVMNFKFNV</sequence>
<dbReference type="SUPFAM" id="SSF81271">
    <property type="entry name" value="TGS-like"/>
    <property type="match status" value="1"/>
</dbReference>
<feature type="domain" description="TGS" evidence="8">
    <location>
        <begin position="286"/>
        <end position="369"/>
    </location>
</feature>
<dbReference type="GO" id="GO:0016887">
    <property type="term" value="F:ATP hydrolysis activity"/>
    <property type="evidence" value="ECO:0007669"/>
    <property type="project" value="UniProtKB-UniRule"/>
</dbReference>
<dbReference type="Pfam" id="PF01926">
    <property type="entry name" value="MMR_HSR1"/>
    <property type="match status" value="1"/>
</dbReference>
<dbReference type="CDD" id="cd01900">
    <property type="entry name" value="YchF"/>
    <property type="match status" value="1"/>
</dbReference>
<dbReference type="InterPro" id="IPR012675">
    <property type="entry name" value="Beta-grasp_dom_sf"/>
</dbReference>
<evidence type="ECO:0000256" key="3">
    <source>
        <dbReference type="ARBA" id="ARBA00022741"/>
    </source>
</evidence>
<comment type="function">
    <text evidence="5">Hydrolyzes ATP, and can also hydrolyze GTP with lower efficiency. Has lower affinity for GTP.</text>
</comment>
<keyword evidence="5" id="KW-0378">Hydrolase</keyword>
<evidence type="ECO:0000256" key="6">
    <source>
        <dbReference type="SAM" id="Coils"/>
    </source>
</evidence>
<dbReference type="InterPro" id="IPR012676">
    <property type="entry name" value="TGS-like"/>
</dbReference>
<dbReference type="EMBL" id="AGSI01000003">
    <property type="protein sequence ID" value="EIE25898.1"/>
    <property type="molecule type" value="Genomic_DNA"/>
</dbReference>
<dbReference type="SUPFAM" id="SSF52540">
    <property type="entry name" value="P-loop containing nucleoside triphosphate hydrolases"/>
    <property type="match status" value="1"/>
</dbReference>
<dbReference type="KEGG" id="csl:COCSUDRAFT_52611"/>
<evidence type="ECO:0000313" key="9">
    <source>
        <dbReference type="EMBL" id="EIE25898.1"/>
    </source>
</evidence>
<dbReference type="AlphaFoldDB" id="I0Z5H9"/>
<feature type="coiled-coil region" evidence="6">
    <location>
        <begin position="138"/>
        <end position="165"/>
    </location>
</feature>
<keyword evidence="2" id="KW-0479">Metal-binding</keyword>
<dbReference type="PRINTS" id="PR00326">
    <property type="entry name" value="GTP1OBG"/>
</dbReference>
<dbReference type="PANTHER" id="PTHR23305:SF18">
    <property type="entry name" value="OBG-TYPE G DOMAIN-CONTAINING PROTEIN"/>
    <property type="match status" value="1"/>
</dbReference>
<dbReference type="Gene3D" id="1.10.150.300">
    <property type="entry name" value="TGS-like domain"/>
    <property type="match status" value="1"/>
</dbReference>
<dbReference type="STRING" id="574566.I0Z5H9"/>
<dbReference type="PROSITE" id="PS51710">
    <property type="entry name" value="G_OBG"/>
    <property type="match status" value="1"/>
</dbReference>
<dbReference type="OrthoDB" id="424823at2759"/>
<dbReference type="Gene3D" id="3.10.20.30">
    <property type="match status" value="1"/>
</dbReference>
<feature type="domain" description="OBG-type G" evidence="7">
    <location>
        <begin position="3"/>
        <end position="264"/>
    </location>
</feature>
<dbReference type="Gene3D" id="3.40.50.300">
    <property type="entry name" value="P-loop containing nucleotide triphosphate hydrolases"/>
    <property type="match status" value="1"/>
</dbReference>
<dbReference type="InterPro" id="IPR013029">
    <property type="entry name" value="YchF_C"/>
</dbReference>
<evidence type="ECO:0000256" key="2">
    <source>
        <dbReference type="ARBA" id="ARBA00022723"/>
    </source>
</evidence>
<dbReference type="GO" id="GO:0005524">
    <property type="term" value="F:ATP binding"/>
    <property type="evidence" value="ECO:0007669"/>
    <property type="project" value="UniProtKB-UniRule"/>
</dbReference>